<gene>
    <name evidence="1" type="ORF">PAT3040_04130</name>
</gene>
<dbReference type="AlphaFoldDB" id="A0A2R5F1A3"/>
<dbReference type="EMBL" id="BDQX01000231">
    <property type="protein sequence ID" value="GBG09484.1"/>
    <property type="molecule type" value="Genomic_DNA"/>
</dbReference>
<comment type="caution">
    <text evidence="1">The sequence shown here is derived from an EMBL/GenBank/DDBJ whole genome shotgun (WGS) entry which is preliminary data.</text>
</comment>
<sequence>MNKLQVIDLFGIIKRTYPSFDSSPQSVDHHAKYLHDFPFETAREHVERHILSERFPPTIADIRGRLGDQMDAQRSKDAAEAHFANLETWGATGSPPPPDYWEHGRRLLRGGADA</sequence>
<keyword evidence="2" id="KW-1185">Reference proteome</keyword>
<evidence type="ECO:0008006" key="3">
    <source>
        <dbReference type="Google" id="ProtNLM"/>
    </source>
</evidence>
<reference evidence="1 2" key="1">
    <citation type="submission" date="2017-08" db="EMBL/GenBank/DDBJ databases">
        <title>Substantial Increase in Enzyme Production by Combined Drug-Resistance Mutations in Paenibacillus agaridevorans.</title>
        <authorList>
            <person name="Tanaka Y."/>
            <person name="Funane K."/>
            <person name="Hosaka T."/>
            <person name="Shiwa Y."/>
            <person name="Fujita N."/>
            <person name="Miyazaki T."/>
            <person name="Yoshikawa H."/>
            <person name="Murakami K."/>
            <person name="Kasahara K."/>
            <person name="Inaoka T."/>
            <person name="Hiraga Y."/>
            <person name="Ochi K."/>
        </authorList>
    </citation>
    <scope>NUCLEOTIDE SEQUENCE [LARGE SCALE GENOMIC DNA]</scope>
    <source>
        <strain evidence="1 2">T-3040</strain>
    </source>
</reference>
<evidence type="ECO:0000313" key="1">
    <source>
        <dbReference type="EMBL" id="GBG09484.1"/>
    </source>
</evidence>
<accession>A0A2R5F1A3</accession>
<protein>
    <recommendedName>
        <fullName evidence="3">Replicative helicase inhibitor G39P N-terminal domain-containing protein</fullName>
    </recommendedName>
</protein>
<organism evidence="1 2">
    <name type="scientific">Paenibacillus agaridevorans</name>
    <dbReference type="NCBI Taxonomy" id="171404"/>
    <lineage>
        <taxon>Bacteria</taxon>
        <taxon>Bacillati</taxon>
        <taxon>Bacillota</taxon>
        <taxon>Bacilli</taxon>
        <taxon>Bacillales</taxon>
        <taxon>Paenibacillaceae</taxon>
        <taxon>Paenibacillus</taxon>
    </lineage>
</organism>
<dbReference type="Proteomes" id="UP000245202">
    <property type="component" value="Unassembled WGS sequence"/>
</dbReference>
<proteinExistence type="predicted"/>
<dbReference type="Gene3D" id="1.10.8.200">
    <property type="entry name" value="Replisome organizer (g39p helicase loader/inhibitor protein)"/>
    <property type="match status" value="1"/>
</dbReference>
<dbReference type="RefSeq" id="WP_108994215.1">
    <property type="nucleotide sequence ID" value="NZ_BDQX01000231.1"/>
</dbReference>
<name>A0A2R5F1A3_9BACL</name>
<evidence type="ECO:0000313" key="2">
    <source>
        <dbReference type="Proteomes" id="UP000245202"/>
    </source>
</evidence>